<accession>A0AAD9DJY5</accession>
<feature type="compositionally biased region" description="Low complexity" evidence="2">
    <location>
        <begin position="29"/>
        <end position="46"/>
    </location>
</feature>
<dbReference type="SUPFAM" id="SSF82185">
    <property type="entry name" value="Histone H3 K4-specific methyltransferase SET7/9 N-terminal domain"/>
    <property type="match status" value="1"/>
</dbReference>
<dbReference type="PANTHER" id="PTHR43215">
    <property type="entry name" value="RADIAL SPOKE HEAD 1 HOMOLOG"/>
    <property type="match status" value="1"/>
</dbReference>
<evidence type="ECO:0008006" key="5">
    <source>
        <dbReference type="Google" id="ProtNLM"/>
    </source>
</evidence>
<dbReference type="Pfam" id="PF02493">
    <property type="entry name" value="MORN"/>
    <property type="match status" value="3"/>
</dbReference>
<dbReference type="PANTHER" id="PTHR43215:SF14">
    <property type="entry name" value="RADIAL SPOKE HEAD 1 HOMOLOG"/>
    <property type="match status" value="1"/>
</dbReference>
<keyword evidence="1" id="KW-0677">Repeat</keyword>
<feature type="compositionally biased region" description="Polar residues" evidence="2">
    <location>
        <begin position="1"/>
        <end position="28"/>
    </location>
</feature>
<comment type="caution">
    <text evidence="3">The sequence shown here is derived from an EMBL/GenBank/DDBJ whole genome shotgun (WGS) entry which is preliminary data.</text>
</comment>
<sequence>MTTTASSRIVENTSGVTRVSVSENMNMGSKSKTSASERASSHSRSTTNKQMRNFDKINGMDGEEQTIMIDGDTYVGTFTLKNGKPEGDGTITYATNDVYTGRFEFGKPHGLGKMMYERGDSYEGIWQNGRVSGIGKYTSVRGSIHHTRSIAAATA</sequence>
<evidence type="ECO:0000256" key="1">
    <source>
        <dbReference type="ARBA" id="ARBA00022737"/>
    </source>
</evidence>
<organism evidence="3 4">
    <name type="scientific">Skeletonema marinoi</name>
    <dbReference type="NCBI Taxonomy" id="267567"/>
    <lineage>
        <taxon>Eukaryota</taxon>
        <taxon>Sar</taxon>
        <taxon>Stramenopiles</taxon>
        <taxon>Ochrophyta</taxon>
        <taxon>Bacillariophyta</taxon>
        <taxon>Coscinodiscophyceae</taxon>
        <taxon>Thalassiosirophycidae</taxon>
        <taxon>Thalassiosirales</taxon>
        <taxon>Skeletonemataceae</taxon>
        <taxon>Skeletonema</taxon>
        <taxon>Skeletonema marinoi-dohrnii complex</taxon>
    </lineage>
</organism>
<evidence type="ECO:0000256" key="2">
    <source>
        <dbReference type="SAM" id="MobiDB-lite"/>
    </source>
</evidence>
<reference evidence="3" key="1">
    <citation type="submission" date="2023-06" db="EMBL/GenBank/DDBJ databases">
        <title>Survivors Of The Sea: Transcriptome response of Skeletonema marinoi to long-term dormancy.</title>
        <authorList>
            <person name="Pinder M.I.M."/>
            <person name="Kourtchenko O."/>
            <person name="Robertson E.K."/>
            <person name="Larsson T."/>
            <person name="Maumus F."/>
            <person name="Osuna-Cruz C.M."/>
            <person name="Vancaester E."/>
            <person name="Stenow R."/>
            <person name="Vandepoele K."/>
            <person name="Ploug H."/>
            <person name="Bruchert V."/>
            <person name="Godhe A."/>
            <person name="Topel M."/>
        </authorList>
    </citation>
    <scope>NUCLEOTIDE SEQUENCE</scope>
    <source>
        <strain evidence="3">R05AC</strain>
    </source>
</reference>
<dbReference type="AlphaFoldDB" id="A0AAD9DJY5"/>
<name>A0AAD9DJY5_9STRA</name>
<evidence type="ECO:0000313" key="4">
    <source>
        <dbReference type="Proteomes" id="UP001224775"/>
    </source>
</evidence>
<feature type="region of interest" description="Disordered" evidence="2">
    <location>
        <begin position="1"/>
        <end position="52"/>
    </location>
</feature>
<dbReference type="Proteomes" id="UP001224775">
    <property type="component" value="Unassembled WGS sequence"/>
</dbReference>
<protein>
    <recommendedName>
        <fullName evidence="5">MORN repeat-containing protein 5</fullName>
    </recommendedName>
</protein>
<dbReference type="InterPro" id="IPR003409">
    <property type="entry name" value="MORN"/>
</dbReference>
<dbReference type="Gene3D" id="2.20.110.10">
    <property type="entry name" value="Histone H3 K4-specific methyltransferase SET7/9 N-terminal domain"/>
    <property type="match status" value="1"/>
</dbReference>
<gene>
    <name evidence="3" type="ORF">QTG54_000137</name>
</gene>
<proteinExistence type="predicted"/>
<evidence type="ECO:0000313" key="3">
    <source>
        <dbReference type="EMBL" id="KAK1748198.1"/>
    </source>
</evidence>
<keyword evidence="4" id="KW-1185">Reference proteome</keyword>
<dbReference type="EMBL" id="JATAAI010000001">
    <property type="protein sequence ID" value="KAK1748198.1"/>
    <property type="molecule type" value="Genomic_DNA"/>
</dbReference>
<dbReference type="SMART" id="SM00698">
    <property type="entry name" value="MORN"/>
    <property type="match status" value="3"/>
</dbReference>